<dbReference type="PANTHER" id="PTHR43776">
    <property type="entry name" value="TRANSPORT ATP-BINDING PROTEIN"/>
    <property type="match status" value="1"/>
</dbReference>
<dbReference type="GO" id="GO:0005524">
    <property type="term" value="F:ATP binding"/>
    <property type="evidence" value="ECO:0007669"/>
    <property type="project" value="UniProtKB-KW"/>
</dbReference>
<dbReference type="PROSITE" id="PS50893">
    <property type="entry name" value="ABC_TRANSPORTER_2"/>
    <property type="match status" value="1"/>
</dbReference>
<dbReference type="InterPro" id="IPR003439">
    <property type="entry name" value="ABC_transporter-like_ATP-bd"/>
</dbReference>
<dbReference type="PROSITE" id="PS00211">
    <property type="entry name" value="ABC_TRANSPORTER_1"/>
    <property type="match status" value="1"/>
</dbReference>
<dbReference type="EMBL" id="BAABLM010000003">
    <property type="protein sequence ID" value="GAA4673123.1"/>
    <property type="molecule type" value="Genomic_DNA"/>
</dbReference>
<feature type="domain" description="ABC transporter" evidence="4">
    <location>
        <begin position="19"/>
        <end position="266"/>
    </location>
</feature>
<dbReference type="Pfam" id="PF08352">
    <property type="entry name" value="oligo_HPY"/>
    <property type="match status" value="1"/>
</dbReference>
<accession>A0ABP8VVV8</accession>
<keyword evidence="3 5" id="KW-0067">ATP-binding</keyword>
<dbReference type="InterPro" id="IPR013563">
    <property type="entry name" value="Oligopep_ABC_C"/>
</dbReference>
<dbReference type="SUPFAM" id="SSF52540">
    <property type="entry name" value="P-loop containing nucleoside triphosphate hydrolases"/>
    <property type="match status" value="1"/>
</dbReference>
<dbReference type="InterPro" id="IPR003593">
    <property type="entry name" value="AAA+_ATPase"/>
</dbReference>
<evidence type="ECO:0000256" key="3">
    <source>
        <dbReference type="ARBA" id="ARBA00022840"/>
    </source>
</evidence>
<keyword evidence="1" id="KW-0813">Transport</keyword>
<name>A0ABP8VVV8_9MICO</name>
<dbReference type="Gene3D" id="3.40.50.300">
    <property type="entry name" value="P-loop containing nucleotide triphosphate hydrolases"/>
    <property type="match status" value="1"/>
</dbReference>
<dbReference type="CDD" id="cd03257">
    <property type="entry name" value="ABC_NikE_OppD_transporters"/>
    <property type="match status" value="1"/>
</dbReference>
<evidence type="ECO:0000256" key="2">
    <source>
        <dbReference type="ARBA" id="ARBA00022741"/>
    </source>
</evidence>
<comment type="caution">
    <text evidence="5">The sequence shown here is derived from an EMBL/GenBank/DDBJ whole genome shotgun (WGS) entry which is preliminary data.</text>
</comment>
<dbReference type="InterPro" id="IPR050319">
    <property type="entry name" value="ABC_transp_ATP-bind"/>
</dbReference>
<dbReference type="SMART" id="SM00382">
    <property type="entry name" value="AAA"/>
    <property type="match status" value="1"/>
</dbReference>
<protein>
    <submittedName>
        <fullName evidence="5">Dipeptide ABC transporter ATP-binding protein</fullName>
    </submittedName>
</protein>
<sequence length="344" mass="37415">MSPQAVAAQESPMRAPIALEVSELRKEYRVRGAGRHVSLTAVDDVSFSIRPGETLALVGESGSGKSTIARCITRLVEPTAGSIEVDGKAITGLSARRLPAAYADLQMVFQDPTSSLDPRMTVAATLDEPLRLHTRLTKDERRARVAQLLADVELNDSFLERRPRQLSGGQRQRLSIARALAAEPKVILLDEPTASLDVSVRGQIIRLLKRLQREHGLAYLFISHDLGVVRQMSDRVMVMYLGGIVEQGPTEEVFENPIHPYTKALLSAAPVVEYGRRHERLRLAGEIPSPMRIPAGCRLVGRCPIAEEACALARPDLALVSDTHAVACPVSAPDTAPVLVVPKT</sequence>
<evidence type="ECO:0000256" key="1">
    <source>
        <dbReference type="ARBA" id="ARBA00022448"/>
    </source>
</evidence>
<evidence type="ECO:0000313" key="6">
    <source>
        <dbReference type="Proteomes" id="UP001501295"/>
    </source>
</evidence>
<dbReference type="Pfam" id="PF00005">
    <property type="entry name" value="ABC_tran"/>
    <property type="match status" value="1"/>
</dbReference>
<dbReference type="InterPro" id="IPR027417">
    <property type="entry name" value="P-loop_NTPase"/>
</dbReference>
<dbReference type="InterPro" id="IPR017871">
    <property type="entry name" value="ABC_transporter-like_CS"/>
</dbReference>
<evidence type="ECO:0000259" key="4">
    <source>
        <dbReference type="PROSITE" id="PS50893"/>
    </source>
</evidence>
<dbReference type="NCBIfam" id="TIGR01727">
    <property type="entry name" value="oligo_HPY"/>
    <property type="match status" value="1"/>
</dbReference>
<organism evidence="5 6">
    <name type="scientific">Frondihabitans cladoniiphilus</name>
    <dbReference type="NCBI Taxonomy" id="715785"/>
    <lineage>
        <taxon>Bacteria</taxon>
        <taxon>Bacillati</taxon>
        <taxon>Actinomycetota</taxon>
        <taxon>Actinomycetes</taxon>
        <taxon>Micrococcales</taxon>
        <taxon>Microbacteriaceae</taxon>
        <taxon>Frondihabitans</taxon>
    </lineage>
</organism>
<dbReference type="Proteomes" id="UP001501295">
    <property type="component" value="Unassembled WGS sequence"/>
</dbReference>
<keyword evidence="2" id="KW-0547">Nucleotide-binding</keyword>
<evidence type="ECO:0000313" key="5">
    <source>
        <dbReference type="EMBL" id="GAA4673123.1"/>
    </source>
</evidence>
<reference evidence="6" key="1">
    <citation type="journal article" date="2019" name="Int. J. Syst. Evol. Microbiol.">
        <title>The Global Catalogue of Microorganisms (GCM) 10K type strain sequencing project: providing services to taxonomists for standard genome sequencing and annotation.</title>
        <authorList>
            <consortium name="The Broad Institute Genomics Platform"/>
            <consortium name="The Broad Institute Genome Sequencing Center for Infectious Disease"/>
            <person name="Wu L."/>
            <person name="Ma J."/>
        </authorList>
    </citation>
    <scope>NUCLEOTIDE SEQUENCE [LARGE SCALE GENOMIC DNA]</scope>
    <source>
        <strain evidence="6">JCM 18956</strain>
    </source>
</reference>
<proteinExistence type="predicted"/>
<gene>
    <name evidence="5" type="ORF">GCM10025780_16650</name>
</gene>
<keyword evidence="6" id="KW-1185">Reference proteome</keyword>